<dbReference type="Proteomes" id="UP000753256">
    <property type="component" value="Unassembled WGS sequence"/>
</dbReference>
<organism evidence="3 4">
    <name type="scientific">Enorma phocaeensis</name>
    <dbReference type="NCBI Taxonomy" id="1871019"/>
    <lineage>
        <taxon>Bacteria</taxon>
        <taxon>Bacillati</taxon>
        <taxon>Actinomycetota</taxon>
        <taxon>Coriobacteriia</taxon>
        <taxon>Coriobacteriales</taxon>
        <taxon>Coriobacteriaceae</taxon>
        <taxon>Enorma</taxon>
    </lineage>
</organism>
<reference evidence="3" key="1">
    <citation type="journal article" date="2021" name="PeerJ">
        <title>Extensive microbial diversity within the chicken gut microbiome revealed by metagenomics and culture.</title>
        <authorList>
            <person name="Gilroy R."/>
            <person name="Ravi A."/>
            <person name="Getino M."/>
            <person name="Pursley I."/>
            <person name="Horton D.L."/>
            <person name="Alikhan N.F."/>
            <person name="Baker D."/>
            <person name="Gharbi K."/>
            <person name="Hall N."/>
            <person name="Watson M."/>
            <person name="Adriaenssens E.M."/>
            <person name="Foster-Nyarko E."/>
            <person name="Jarju S."/>
            <person name="Secka A."/>
            <person name="Antonio M."/>
            <person name="Oren A."/>
            <person name="Chaudhuri R.R."/>
            <person name="La Ragione R."/>
            <person name="Hildebrand F."/>
            <person name="Pallen M.J."/>
        </authorList>
    </citation>
    <scope>NUCLEOTIDE SEQUENCE</scope>
    <source>
        <strain evidence="3">ChiHjej13B12-9602</strain>
    </source>
</reference>
<dbReference type="EMBL" id="DYUZ01000022">
    <property type="protein sequence ID" value="HJG37299.1"/>
    <property type="molecule type" value="Genomic_DNA"/>
</dbReference>
<dbReference type="PANTHER" id="PTHR12598">
    <property type="entry name" value="COPPER HOMEOSTASIS PROTEIN CUTC"/>
    <property type="match status" value="1"/>
</dbReference>
<comment type="similarity">
    <text evidence="1 2">Belongs to the CutC family.</text>
</comment>
<evidence type="ECO:0000256" key="2">
    <source>
        <dbReference type="HAMAP-Rule" id="MF_00795"/>
    </source>
</evidence>
<sequence length="241" mass="26362">MSNRLLREFCAENFTSVPAAIAAGAARIELCDNLAVGGTGPTVGVIQAAVAYAHEHGARVMTMIRPRGGDFVYTDDELRMMSTDLEQACRCGTDGVVFGCLKEREDGQGYTVDTAAVSYLMNTVRWMRDRRSWSFAGDGSPARSNIDVTFHMAFDELDHDEQLRAIDFLAQEGVTRILTHGGPKSEAIEENLDHLRELIAYADGRIMILPGAGITYENALDVAHALGVDEVHGTRIVKIEQ</sequence>
<dbReference type="SUPFAM" id="SSF110395">
    <property type="entry name" value="CutC-like"/>
    <property type="match status" value="1"/>
</dbReference>
<protein>
    <recommendedName>
        <fullName evidence="2">PF03932 family protein CutC</fullName>
    </recommendedName>
</protein>
<comment type="subcellular location">
    <subcellularLocation>
        <location evidence="2">Cytoplasm</location>
    </subcellularLocation>
</comment>
<accession>A0A921IU34</accession>
<dbReference type="GO" id="GO:0005507">
    <property type="term" value="F:copper ion binding"/>
    <property type="evidence" value="ECO:0007669"/>
    <property type="project" value="TreeGrafter"/>
</dbReference>
<dbReference type="AlphaFoldDB" id="A0A921IU34"/>
<dbReference type="PANTHER" id="PTHR12598:SF0">
    <property type="entry name" value="COPPER HOMEOSTASIS PROTEIN CUTC HOMOLOG"/>
    <property type="match status" value="1"/>
</dbReference>
<gene>
    <name evidence="2" type="primary">cutC</name>
    <name evidence="3" type="ORF">K8V70_05500</name>
</gene>
<keyword evidence="2" id="KW-0963">Cytoplasm</keyword>
<evidence type="ECO:0000313" key="3">
    <source>
        <dbReference type="EMBL" id="HJG37299.1"/>
    </source>
</evidence>
<comment type="caution">
    <text evidence="2">Once thought to be involved in copper homeostasis, experiments in E.coli have shown this is not the case.</text>
</comment>
<evidence type="ECO:0000256" key="1">
    <source>
        <dbReference type="ARBA" id="ARBA00007768"/>
    </source>
</evidence>
<dbReference type="RefSeq" id="WP_273190003.1">
    <property type="nucleotide sequence ID" value="NZ_DYUZ01000022.1"/>
</dbReference>
<name>A0A921IU34_9ACTN</name>
<dbReference type="InterPro" id="IPR005627">
    <property type="entry name" value="CutC-like"/>
</dbReference>
<dbReference type="Gene3D" id="3.20.20.380">
    <property type="entry name" value="Copper homeostasis (CutC) domain"/>
    <property type="match status" value="1"/>
</dbReference>
<dbReference type="InterPro" id="IPR036822">
    <property type="entry name" value="CutC-like_dom_sf"/>
</dbReference>
<comment type="caution">
    <text evidence="3">The sequence shown here is derived from an EMBL/GenBank/DDBJ whole genome shotgun (WGS) entry which is preliminary data.</text>
</comment>
<dbReference type="HAMAP" id="MF_00795">
    <property type="entry name" value="CutC"/>
    <property type="match status" value="1"/>
</dbReference>
<reference evidence="3" key="2">
    <citation type="submission" date="2021-09" db="EMBL/GenBank/DDBJ databases">
        <authorList>
            <person name="Gilroy R."/>
        </authorList>
    </citation>
    <scope>NUCLEOTIDE SEQUENCE</scope>
    <source>
        <strain evidence="3">ChiHjej13B12-9602</strain>
    </source>
</reference>
<evidence type="ECO:0000313" key="4">
    <source>
        <dbReference type="Proteomes" id="UP000753256"/>
    </source>
</evidence>
<dbReference type="GO" id="GO:0005737">
    <property type="term" value="C:cytoplasm"/>
    <property type="evidence" value="ECO:0007669"/>
    <property type="project" value="UniProtKB-SubCell"/>
</dbReference>
<dbReference type="Pfam" id="PF03932">
    <property type="entry name" value="CutC"/>
    <property type="match status" value="2"/>
</dbReference>
<proteinExistence type="inferred from homology"/>